<evidence type="ECO:0000313" key="8">
    <source>
        <dbReference type="EMBL" id="RDW74167.1"/>
    </source>
</evidence>
<name>A0A3D8RJE4_9HELO</name>
<sequence length="419" mass="45651">MAISSGTKVAAVLTGVIAILGGFVYNLVSVDIVALKSLPEAWYAFPSGAVEVIFQDELKYCEDALFDHEMGIAILSCDPGRGEWNTVMGTMYNPNPKGALYLYNYVTKTDLRQVELVGLPEASDFHPLGINFYREPGKETRLFVVNHQRNGSTVDVFTLDYENSKAAYMTSISDGDQNILAPNAIAPISYTSFYVTNDHYFIPRLHPILNKIETFGSLPLGWVTLVDIAGPIPKFSTAISNIGFANGIVLTPTGKEVIVASTISKPPSVFIYTRDSATNTLTFNSSVAVPFRPDNLNFDDGLDVNDKTAFDDEGRFLRGLIAAGHPAPLKLFAVSRDPVHKKAPSWVVEIRRGGESDKAAWSATEVVGSTDGEFSLRTLYQSNGSHFGTSTTGAVDFSRGKMLVSGLYEKGLLEFGWNI</sequence>
<accession>A0A3D8RJE4</accession>
<keyword evidence="9" id="KW-1185">Reference proteome</keyword>
<dbReference type="OrthoDB" id="5307922at2759"/>
<proteinExistence type="inferred from homology"/>
<feature type="binding site" evidence="5">
    <location>
        <position position="246"/>
    </location>
    <ligand>
        <name>Ca(2+)</name>
        <dbReference type="ChEBI" id="CHEBI:29108"/>
        <label>1</label>
        <note>catalytic</note>
    </ligand>
</feature>
<dbReference type="GO" id="GO:0004064">
    <property type="term" value="F:arylesterase activity"/>
    <property type="evidence" value="ECO:0007669"/>
    <property type="project" value="InterPro"/>
</dbReference>
<organism evidence="8 9">
    <name type="scientific">Coleophoma crateriformis</name>
    <dbReference type="NCBI Taxonomy" id="565419"/>
    <lineage>
        <taxon>Eukaryota</taxon>
        <taxon>Fungi</taxon>
        <taxon>Dikarya</taxon>
        <taxon>Ascomycota</taxon>
        <taxon>Pezizomycotina</taxon>
        <taxon>Leotiomycetes</taxon>
        <taxon>Helotiales</taxon>
        <taxon>Dermateaceae</taxon>
        <taxon>Coleophoma</taxon>
    </lineage>
</organism>
<dbReference type="Pfam" id="PF01731">
    <property type="entry name" value="Arylesterase"/>
    <property type="match status" value="1"/>
</dbReference>
<keyword evidence="7" id="KW-1133">Transmembrane helix</keyword>
<dbReference type="InterPro" id="IPR051288">
    <property type="entry name" value="Serum_paraoxonase/arylesterase"/>
</dbReference>
<keyword evidence="3" id="KW-1015">Disulfide bond</keyword>
<comment type="cofactor">
    <cofactor evidence="5">
        <name>Ca(2+)</name>
        <dbReference type="ChEBI" id="CHEBI:29108"/>
    </cofactor>
    <text evidence="5">Binds 2 calcium ions per subunit.</text>
</comment>
<gene>
    <name evidence="8" type="ORF">BP5796_07609</name>
</gene>
<keyword evidence="7" id="KW-0812">Transmembrane</keyword>
<feature type="binding site" evidence="5">
    <location>
        <position position="183"/>
    </location>
    <ligand>
        <name>Ca(2+)</name>
        <dbReference type="ChEBI" id="CHEBI:29108"/>
        <label>1</label>
        <note>catalytic</note>
    </ligand>
</feature>
<dbReference type="InterPro" id="IPR011042">
    <property type="entry name" value="6-blade_b-propeller_TolB-like"/>
</dbReference>
<dbReference type="SUPFAM" id="SSF63829">
    <property type="entry name" value="Calcium-dependent phosphotriesterase"/>
    <property type="match status" value="1"/>
</dbReference>
<keyword evidence="7" id="KW-0472">Membrane</keyword>
<evidence type="ECO:0000256" key="1">
    <source>
        <dbReference type="ARBA" id="ARBA00008595"/>
    </source>
</evidence>
<dbReference type="Proteomes" id="UP000256328">
    <property type="component" value="Unassembled WGS sequence"/>
</dbReference>
<dbReference type="GO" id="GO:0046872">
    <property type="term" value="F:metal ion binding"/>
    <property type="evidence" value="ECO:0007669"/>
    <property type="project" value="UniProtKB-KW"/>
</dbReference>
<feature type="binding site" evidence="5">
    <location>
        <position position="63"/>
    </location>
    <ligand>
        <name>Ca(2+)</name>
        <dbReference type="ChEBI" id="CHEBI:29108"/>
        <label>1</label>
        <note>catalytic</note>
    </ligand>
</feature>
<feature type="binding site" evidence="5">
    <location>
        <position position="306"/>
    </location>
    <ligand>
        <name>Ca(2+)</name>
        <dbReference type="ChEBI" id="CHEBI:29108"/>
        <label>1</label>
        <note>catalytic</note>
    </ligand>
</feature>
<keyword evidence="2" id="KW-0378">Hydrolase</keyword>
<comment type="PTM">
    <text evidence="6">Glycosylated.</text>
</comment>
<comment type="similarity">
    <text evidence="1">Belongs to the paraoxonase family.</text>
</comment>
<feature type="binding site" evidence="5">
    <location>
        <position position="130"/>
    </location>
    <ligand>
        <name>Ca(2+)</name>
        <dbReference type="ChEBI" id="CHEBI:29108"/>
        <label>1</label>
        <note>catalytic</note>
    </ligand>
</feature>
<evidence type="ECO:0000256" key="3">
    <source>
        <dbReference type="ARBA" id="ARBA00023157"/>
    </source>
</evidence>
<keyword evidence="5" id="KW-0106">Calcium</keyword>
<evidence type="ECO:0000256" key="2">
    <source>
        <dbReference type="ARBA" id="ARBA00022801"/>
    </source>
</evidence>
<comment type="caution">
    <text evidence="8">The sequence shown here is derived from an EMBL/GenBank/DDBJ whole genome shotgun (WGS) entry which is preliminary data.</text>
</comment>
<dbReference type="PANTHER" id="PTHR11799:SF30">
    <property type="entry name" value="SERUM PARAOXONASE_ARYLESTERASE 2"/>
    <property type="match status" value="1"/>
</dbReference>
<dbReference type="PANTHER" id="PTHR11799">
    <property type="entry name" value="PARAOXONASE"/>
    <property type="match status" value="1"/>
</dbReference>
<evidence type="ECO:0008006" key="10">
    <source>
        <dbReference type="Google" id="ProtNLM"/>
    </source>
</evidence>
<feature type="glycosylation site" description="N-linked (GlcNAc...) asparagine" evidence="6">
    <location>
        <position position="383"/>
    </location>
</feature>
<keyword evidence="4 6" id="KW-0325">Glycoprotein</keyword>
<evidence type="ECO:0000256" key="7">
    <source>
        <dbReference type="SAM" id="Phobius"/>
    </source>
</evidence>
<keyword evidence="5" id="KW-0479">Metal-binding</keyword>
<evidence type="ECO:0000313" key="9">
    <source>
        <dbReference type="Proteomes" id="UP000256328"/>
    </source>
</evidence>
<dbReference type="EMBL" id="PDLN01000010">
    <property type="protein sequence ID" value="RDW74167.1"/>
    <property type="molecule type" value="Genomic_DNA"/>
</dbReference>
<reference evidence="8 9" key="1">
    <citation type="journal article" date="2018" name="IMA Fungus">
        <title>IMA Genome-F 9: Draft genome sequence of Annulohypoxylon stygium, Aspergillus mulundensis, Berkeleyomyces basicola (syn. Thielaviopsis basicola), Ceratocystis smalleyi, two Cercospora beticola strains, Coleophoma cylindrospora, Fusarium fracticaudum, Phialophora cf. hyalina, and Morchella septimelata.</title>
        <authorList>
            <person name="Wingfield B.D."/>
            <person name="Bills G.F."/>
            <person name="Dong Y."/>
            <person name="Huang W."/>
            <person name="Nel W.J."/>
            <person name="Swalarsk-Parry B.S."/>
            <person name="Vaghefi N."/>
            <person name="Wilken P.M."/>
            <person name="An Z."/>
            <person name="de Beer Z.W."/>
            <person name="De Vos L."/>
            <person name="Chen L."/>
            <person name="Duong T.A."/>
            <person name="Gao Y."/>
            <person name="Hammerbacher A."/>
            <person name="Kikkert J.R."/>
            <person name="Li Y."/>
            <person name="Li H."/>
            <person name="Li K."/>
            <person name="Li Q."/>
            <person name="Liu X."/>
            <person name="Ma X."/>
            <person name="Naidoo K."/>
            <person name="Pethybridge S.J."/>
            <person name="Sun J."/>
            <person name="Steenkamp E.T."/>
            <person name="van der Nest M.A."/>
            <person name="van Wyk S."/>
            <person name="Wingfield M.J."/>
            <person name="Xiong C."/>
            <person name="Yue Q."/>
            <person name="Zhang X."/>
        </authorList>
    </citation>
    <scope>NUCLEOTIDE SEQUENCE [LARGE SCALE GENOMIC DNA]</scope>
    <source>
        <strain evidence="8 9">BP5796</strain>
    </source>
</reference>
<dbReference type="InterPro" id="IPR002640">
    <property type="entry name" value="Arylesterase"/>
</dbReference>
<evidence type="ECO:0000256" key="6">
    <source>
        <dbReference type="PIRSR" id="PIRSR602640-4"/>
    </source>
</evidence>
<feature type="transmembrane region" description="Helical" evidence="7">
    <location>
        <begin position="9"/>
        <end position="28"/>
    </location>
</feature>
<protein>
    <recommendedName>
        <fullName evidence="10">Calcium-dependent phosphotriesterase</fullName>
    </recommendedName>
</protein>
<dbReference type="AlphaFoldDB" id="A0A3D8RJE4"/>
<dbReference type="Gene3D" id="2.120.10.30">
    <property type="entry name" value="TolB, C-terminal domain"/>
    <property type="match status" value="1"/>
</dbReference>
<evidence type="ECO:0000256" key="5">
    <source>
        <dbReference type="PIRSR" id="PIRSR602640-2"/>
    </source>
</evidence>
<evidence type="ECO:0000256" key="4">
    <source>
        <dbReference type="ARBA" id="ARBA00023180"/>
    </source>
</evidence>